<gene>
    <name evidence="2" type="ORF">NQU55_20345</name>
</gene>
<dbReference type="InterPro" id="IPR015797">
    <property type="entry name" value="NUDIX_hydrolase-like_dom_sf"/>
</dbReference>
<dbReference type="Proteomes" id="UP001142374">
    <property type="component" value="Unassembled WGS sequence"/>
</dbReference>
<sequence length="184" mass="20512">MSQKQAPDGPKTIDLKNPPACRIGCLTWVPQANDAGAKKVLVVQANYAPRIGWYQLPGGHAWDREQDWLAMGRHVRRETGLVVTPTRLLGKDWVPYNAETGAAMGQNHIYLCEPVSADAQIVLPAAEPGEAPELTKHLWIGYDEPDDLMQTHQRLRFKALWEAWEGGTTAVMEHGKPIFPVQRS</sequence>
<evidence type="ECO:0000313" key="3">
    <source>
        <dbReference type="Proteomes" id="UP001142374"/>
    </source>
</evidence>
<reference evidence="2" key="1">
    <citation type="submission" date="2022-06" db="EMBL/GenBank/DDBJ databases">
        <title>WGS of actinobacteria.</title>
        <authorList>
            <person name="Thawai C."/>
        </authorList>
    </citation>
    <scope>NUCLEOTIDE SEQUENCE</scope>
    <source>
        <strain evidence="2">AA8</strain>
    </source>
</reference>
<protein>
    <submittedName>
        <fullName evidence="2">NUDIX domain-containing protein</fullName>
    </submittedName>
</protein>
<evidence type="ECO:0000313" key="2">
    <source>
        <dbReference type="EMBL" id="MCQ8772103.1"/>
    </source>
</evidence>
<proteinExistence type="predicted"/>
<organism evidence="2 3">
    <name type="scientific">Streptomyces telluris</name>
    <dbReference type="NCBI Taxonomy" id="2720021"/>
    <lineage>
        <taxon>Bacteria</taxon>
        <taxon>Bacillati</taxon>
        <taxon>Actinomycetota</taxon>
        <taxon>Actinomycetes</taxon>
        <taxon>Kitasatosporales</taxon>
        <taxon>Streptomycetaceae</taxon>
        <taxon>Streptomyces</taxon>
    </lineage>
</organism>
<dbReference type="Gene3D" id="3.90.79.10">
    <property type="entry name" value="Nucleoside Triphosphate Pyrophosphohydrolase"/>
    <property type="match status" value="1"/>
</dbReference>
<dbReference type="SUPFAM" id="SSF55811">
    <property type="entry name" value="Nudix"/>
    <property type="match status" value="1"/>
</dbReference>
<feature type="domain" description="Nudix hydrolase" evidence="1">
    <location>
        <begin position="18"/>
        <end position="162"/>
    </location>
</feature>
<comment type="caution">
    <text evidence="2">The sequence shown here is derived from an EMBL/GenBank/DDBJ whole genome shotgun (WGS) entry which is preliminary data.</text>
</comment>
<dbReference type="Pfam" id="PF00293">
    <property type="entry name" value="NUDIX"/>
    <property type="match status" value="1"/>
</dbReference>
<name>A0A9X2LJ21_9ACTN</name>
<keyword evidence="3" id="KW-1185">Reference proteome</keyword>
<dbReference type="EMBL" id="JANIID010000018">
    <property type="protein sequence ID" value="MCQ8772103.1"/>
    <property type="molecule type" value="Genomic_DNA"/>
</dbReference>
<dbReference type="RefSeq" id="WP_168096574.1">
    <property type="nucleotide sequence ID" value="NZ_JAATER010000713.1"/>
</dbReference>
<dbReference type="PROSITE" id="PS51462">
    <property type="entry name" value="NUDIX"/>
    <property type="match status" value="1"/>
</dbReference>
<accession>A0A9X2LJ21</accession>
<dbReference type="AlphaFoldDB" id="A0A9X2LJ21"/>
<dbReference type="InterPro" id="IPR000086">
    <property type="entry name" value="NUDIX_hydrolase_dom"/>
</dbReference>
<evidence type="ECO:0000259" key="1">
    <source>
        <dbReference type="PROSITE" id="PS51462"/>
    </source>
</evidence>